<evidence type="ECO:0000256" key="5">
    <source>
        <dbReference type="ARBA" id="ARBA00022989"/>
    </source>
</evidence>
<evidence type="ECO:0000256" key="3">
    <source>
        <dbReference type="ARBA" id="ARBA00022475"/>
    </source>
</evidence>
<name>C5T0U9_ACIDE</name>
<keyword evidence="9" id="KW-1185">Reference proteome</keyword>
<gene>
    <name evidence="8" type="ORF">AcdelDRAFT_0529</name>
</gene>
<feature type="transmembrane region" description="Helical" evidence="7">
    <location>
        <begin position="417"/>
        <end position="436"/>
    </location>
</feature>
<dbReference type="PATRIC" id="fig|573060.9.peg.4687"/>
<evidence type="ECO:0000313" key="9">
    <source>
        <dbReference type="Proteomes" id="UP000003856"/>
    </source>
</evidence>
<evidence type="ECO:0000256" key="2">
    <source>
        <dbReference type="ARBA" id="ARBA00007430"/>
    </source>
</evidence>
<keyword evidence="5 7" id="KW-1133">Transmembrane helix</keyword>
<dbReference type="AlphaFoldDB" id="C5T0U9"/>
<dbReference type="PANTHER" id="PTHR30250:SF10">
    <property type="entry name" value="LIPOPOLYSACCHARIDE BIOSYNTHESIS PROTEIN WZXC"/>
    <property type="match status" value="1"/>
</dbReference>
<proteinExistence type="inferred from homology"/>
<feature type="transmembrane region" description="Helical" evidence="7">
    <location>
        <begin position="176"/>
        <end position="195"/>
    </location>
</feature>
<evidence type="ECO:0000313" key="8">
    <source>
        <dbReference type="EMBL" id="EER61907.1"/>
    </source>
</evidence>
<keyword evidence="4 7" id="KW-0812">Transmembrane</keyword>
<dbReference type="Pfam" id="PF13440">
    <property type="entry name" value="Polysacc_synt_3"/>
    <property type="match status" value="1"/>
</dbReference>
<feature type="transmembrane region" description="Helical" evidence="7">
    <location>
        <begin position="323"/>
        <end position="347"/>
    </location>
</feature>
<evidence type="ECO:0000256" key="7">
    <source>
        <dbReference type="SAM" id="Phobius"/>
    </source>
</evidence>
<comment type="caution">
    <text evidence="8">The sequence shown here is derived from an EMBL/GenBank/DDBJ whole genome shotgun (WGS) entry which is preliminary data.</text>
</comment>
<accession>C5T0U9</accession>
<dbReference type="InterPro" id="IPR050833">
    <property type="entry name" value="Poly_Biosynth_Transport"/>
</dbReference>
<reference evidence="8 9" key="1">
    <citation type="submission" date="2009-05" db="EMBL/GenBank/DDBJ databases">
        <title>The draft genome of Acidovorax delafieldii 2AN.</title>
        <authorList>
            <consortium name="US DOE Joint Genome Institute (JGI-PGF)"/>
            <person name="Lucas S."/>
            <person name="Copeland A."/>
            <person name="Lapidus A."/>
            <person name="Glavina del Rio T."/>
            <person name="Tice H."/>
            <person name="Bruce D."/>
            <person name="Goodwin L."/>
            <person name="Pitluck S."/>
            <person name="Larimer F."/>
            <person name="Land M.L."/>
            <person name="Hauser L."/>
            <person name="Shelobolina E.S."/>
            <person name="Picardal F."/>
            <person name="Roden E."/>
            <person name="Emerson D."/>
        </authorList>
    </citation>
    <scope>NUCLEOTIDE SEQUENCE [LARGE SCALE GENOMIC DNA]</scope>
    <source>
        <strain evidence="8 9">2AN</strain>
    </source>
</reference>
<evidence type="ECO:0000256" key="4">
    <source>
        <dbReference type="ARBA" id="ARBA00022692"/>
    </source>
</evidence>
<keyword evidence="3" id="KW-1003">Cell membrane</keyword>
<protein>
    <submittedName>
        <fullName evidence="8">Polysaccharide biosynthesis protein</fullName>
    </submittedName>
</protein>
<evidence type="ECO:0000256" key="1">
    <source>
        <dbReference type="ARBA" id="ARBA00004651"/>
    </source>
</evidence>
<evidence type="ECO:0000256" key="6">
    <source>
        <dbReference type="ARBA" id="ARBA00023136"/>
    </source>
</evidence>
<feature type="transmembrane region" description="Helical" evidence="7">
    <location>
        <begin position="359"/>
        <end position="378"/>
    </location>
</feature>
<sequence>MTEAVNYKSALIKGAFWTVGARWSIKGIGFLNTAIMARLLVPADYGIVAMAMLVVGLIQAIVDFGASTALLRKGTLDTDYIDSAWTLCLLQSVGIGVLVLAVSPLATLYFEEPRVQGILWAMAVCVPLNAASNIGLALAQKDLQFSLDFRVSVASRLLSVAITLVAGFLLRDFRALVIGICSNYVAQFVLSYVMHPYRPRWNIRRIPEIWKVTKWLLLAGVGAFLMRKSDEVIAARIGGAHDYGIYNVGADLGSLPIGELGPAMLRAFLPVLSSIKDDAERTSRAVLKIFAAANSITLPIGSGVAAIAGPMTLVILGPKWTEAGVFVAGFALVATAQFVMHPLNNLLLLRGLTRLQNRIVWVEVSVFIFAVALLTPQMHLMGLLAARAAGAAANLGTTAYCTCKYTSVTLKDIMHGVWRPLSGAVLMHWLVAWVVQCTTEPVVQLLAGIATGVMTYAVWLVCSWLMSGRPEGLESTVLDLIGKTLNIKIPL</sequence>
<dbReference type="PANTHER" id="PTHR30250">
    <property type="entry name" value="PST FAMILY PREDICTED COLANIC ACID TRANSPORTER"/>
    <property type="match status" value="1"/>
</dbReference>
<comment type="similarity">
    <text evidence="2">Belongs to the polysaccharide synthase family.</text>
</comment>
<feature type="transmembrane region" description="Helical" evidence="7">
    <location>
        <begin position="442"/>
        <end position="466"/>
    </location>
</feature>
<feature type="transmembrane region" description="Helical" evidence="7">
    <location>
        <begin position="83"/>
        <end position="106"/>
    </location>
</feature>
<feature type="transmembrane region" description="Helical" evidence="7">
    <location>
        <begin position="45"/>
        <end position="71"/>
    </location>
</feature>
<dbReference type="GO" id="GO:0005886">
    <property type="term" value="C:plasma membrane"/>
    <property type="evidence" value="ECO:0007669"/>
    <property type="project" value="UniProtKB-SubCell"/>
</dbReference>
<feature type="transmembrane region" description="Helical" evidence="7">
    <location>
        <begin position="289"/>
        <end position="317"/>
    </location>
</feature>
<organism evidence="8 9">
    <name type="scientific">Acidovorax delafieldii 2AN</name>
    <dbReference type="NCBI Taxonomy" id="573060"/>
    <lineage>
        <taxon>Bacteria</taxon>
        <taxon>Pseudomonadati</taxon>
        <taxon>Pseudomonadota</taxon>
        <taxon>Betaproteobacteria</taxon>
        <taxon>Burkholderiales</taxon>
        <taxon>Comamonadaceae</taxon>
        <taxon>Acidovorax</taxon>
    </lineage>
</organism>
<dbReference type="EMBL" id="ACQT01000007">
    <property type="protein sequence ID" value="EER61907.1"/>
    <property type="molecule type" value="Genomic_DNA"/>
</dbReference>
<dbReference type="OrthoDB" id="5486360at2"/>
<dbReference type="Proteomes" id="UP000003856">
    <property type="component" value="Unassembled WGS sequence"/>
</dbReference>
<dbReference type="RefSeq" id="WP_005793185.1">
    <property type="nucleotide sequence ID" value="NZ_ACQT01000007.1"/>
</dbReference>
<feature type="transmembrane region" description="Helical" evidence="7">
    <location>
        <begin position="118"/>
        <end position="139"/>
    </location>
</feature>
<comment type="subcellular location">
    <subcellularLocation>
        <location evidence="1">Cell membrane</location>
        <topology evidence="1">Multi-pass membrane protein</topology>
    </subcellularLocation>
</comment>
<keyword evidence="6 7" id="KW-0472">Membrane</keyword>